<feature type="transmembrane region" description="Helical" evidence="6">
    <location>
        <begin position="47"/>
        <end position="64"/>
    </location>
</feature>
<comment type="subcellular location">
    <subcellularLocation>
        <location evidence="1">Membrane</location>
        <topology evidence="1">Multi-pass membrane protein</topology>
    </subcellularLocation>
</comment>
<dbReference type="GO" id="GO:0051301">
    <property type="term" value="P:cell division"/>
    <property type="evidence" value="ECO:0007669"/>
    <property type="project" value="UniProtKB-KW"/>
</dbReference>
<keyword evidence="2 6" id="KW-0812">Transmembrane</keyword>
<feature type="transmembrane region" description="Helical" evidence="6">
    <location>
        <begin position="160"/>
        <end position="178"/>
    </location>
</feature>
<sequence length="513" mass="54632">MSEAATPTAGRTRLGASLGLLIFAIVVAVSAFAQVGLARDGTLPTGMFGYGLAIAALSGVAFFVVRRFTPYADPVLLPLAMLLNGLGLAMIYRIDQTTIATFEEDKARFEATHPGAKYTPFGAGANVNGQLLWTVLSIGLFIAALILLRDIKILQRYHYTLGAIGLVLLVAPVFFPGVNGSKIWIQLGPLSVQPAEFCKFAFIAFFAAYLVKKRAALSLVSRKVGPLELPRPRDLMPILIFWVIALMILAVENDFGTALLFFGLFVSMVYIATGKVAWVVIGVGMFVGGALLLYGLAHVIGGPLEHVNQRIEIWLDPEAFFGNGCSHGGEIFNAVSDADGYKACVASGGNISNSEQLMKGLFALGQGGVIGTGLGQGQPYLNDLAFSDEIFTSFGEEIGLTGLMAVLLVYVLLVERGFKIAIATKDEFAKLFAGGVSFVFALQVFAICGGVTKLIPFTGLTTPFLTQGGSSLLANWILIAILLRLSHEARKPAPVAIQDEGMTQIVNLRGAQE</sequence>
<keyword evidence="8" id="KW-1185">Reference proteome</keyword>
<evidence type="ECO:0000313" key="7">
    <source>
        <dbReference type="EMBL" id="ROO90675.1"/>
    </source>
</evidence>
<evidence type="ECO:0000256" key="2">
    <source>
        <dbReference type="ARBA" id="ARBA00022692"/>
    </source>
</evidence>
<feature type="transmembrane region" description="Helical" evidence="6">
    <location>
        <begin position="130"/>
        <end position="148"/>
    </location>
</feature>
<dbReference type="GO" id="GO:0032153">
    <property type="term" value="C:cell division site"/>
    <property type="evidence" value="ECO:0007669"/>
    <property type="project" value="TreeGrafter"/>
</dbReference>
<dbReference type="Proteomes" id="UP000272400">
    <property type="component" value="Unassembled WGS sequence"/>
</dbReference>
<dbReference type="RefSeq" id="WP_123669598.1">
    <property type="nucleotide sequence ID" value="NZ_RJKE01000001.1"/>
</dbReference>
<proteinExistence type="predicted"/>
<evidence type="ECO:0000256" key="5">
    <source>
        <dbReference type="ARBA" id="ARBA00023136"/>
    </source>
</evidence>
<dbReference type="EMBL" id="RJKE01000001">
    <property type="protein sequence ID" value="ROO90675.1"/>
    <property type="molecule type" value="Genomic_DNA"/>
</dbReference>
<keyword evidence="5 6" id="KW-0472">Membrane</keyword>
<comment type="caution">
    <text evidence="7">The sequence shown here is derived from an EMBL/GenBank/DDBJ whole genome shotgun (WGS) entry which is preliminary data.</text>
</comment>
<accession>A0A3N1DAX3</accession>
<feature type="transmembrane region" description="Helical" evidence="6">
    <location>
        <begin position="279"/>
        <end position="300"/>
    </location>
</feature>
<dbReference type="PANTHER" id="PTHR30474">
    <property type="entry name" value="CELL CYCLE PROTEIN"/>
    <property type="match status" value="1"/>
</dbReference>
<dbReference type="OrthoDB" id="9812661at2"/>
<evidence type="ECO:0000256" key="4">
    <source>
        <dbReference type="ARBA" id="ARBA00022989"/>
    </source>
</evidence>
<keyword evidence="7" id="KW-0132">Cell division</keyword>
<feature type="transmembrane region" description="Helical" evidence="6">
    <location>
        <begin position="190"/>
        <end position="211"/>
    </location>
</feature>
<dbReference type="Pfam" id="PF01098">
    <property type="entry name" value="FTSW_RODA_SPOVE"/>
    <property type="match status" value="2"/>
</dbReference>
<gene>
    <name evidence="7" type="ORF">EDD29_8411</name>
</gene>
<organism evidence="7 8">
    <name type="scientific">Actinocorallia herbida</name>
    <dbReference type="NCBI Taxonomy" id="58109"/>
    <lineage>
        <taxon>Bacteria</taxon>
        <taxon>Bacillati</taxon>
        <taxon>Actinomycetota</taxon>
        <taxon>Actinomycetes</taxon>
        <taxon>Streptosporangiales</taxon>
        <taxon>Thermomonosporaceae</taxon>
        <taxon>Actinocorallia</taxon>
    </lineage>
</organism>
<name>A0A3N1DAX3_9ACTN</name>
<reference evidence="7 8" key="1">
    <citation type="submission" date="2018-11" db="EMBL/GenBank/DDBJ databases">
        <title>Sequencing the genomes of 1000 actinobacteria strains.</title>
        <authorList>
            <person name="Klenk H.-P."/>
        </authorList>
    </citation>
    <scope>NUCLEOTIDE SEQUENCE [LARGE SCALE GENOMIC DNA]</scope>
    <source>
        <strain evidence="7 8">DSM 44254</strain>
    </source>
</reference>
<dbReference type="AlphaFoldDB" id="A0A3N1DAX3"/>
<feature type="transmembrane region" description="Helical" evidence="6">
    <location>
        <begin position="12"/>
        <end position="35"/>
    </location>
</feature>
<evidence type="ECO:0000313" key="8">
    <source>
        <dbReference type="Proteomes" id="UP000272400"/>
    </source>
</evidence>
<feature type="transmembrane region" description="Helical" evidence="6">
    <location>
        <begin position="76"/>
        <end position="94"/>
    </location>
</feature>
<feature type="transmembrane region" description="Helical" evidence="6">
    <location>
        <begin position="398"/>
        <end position="418"/>
    </location>
</feature>
<dbReference type="InterPro" id="IPR001182">
    <property type="entry name" value="FtsW/RodA"/>
</dbReference>
<feature type="transmembrane region" description="Helical" evidence="6">
    <location>
        <begin position="232"/>
        <end position="249"/>
    </location>
</feature>
<protein>
    <submittedName>
        <fullName evidence="7">Cell division protein FtsW (Lipid II flippase)</fullName>
    </submittedName>
</protein>
<dbReference type="GO" id="GO:0015648">
    <property type="term" value="F:lipid-linked peptidoglycan transporter activity"/>
    <property type="evidence" value="ECO:0007669"/>
    <property type="project" value="TreeGrafter"/>
</dbReference>
<evidence type="ECO:0000256" key="3">
    <source>
        <dbReference type="ARBA" id="ARBA00022960"/>
    </source>
</evidence>
<keyword evidence="7" id="KW-0131">Cell cycle</keyword>
<evidence type="ECO:0000256" key="1">
    <source>
        <dbReference type="ARBA" id="ARBA00004141"/>
    </source>
</evidence>
<evidence type="ECO:0000256" key="6">
    <source>
        <dbReference type="SAM" id="Phobius"/>
    </source>
</evidence>
<feature type="transmembrane region" description="Helical" evidence="6">
    <location>
        <begin position="430"/>
        <end position="452"/>
    </location>
</feature>
<feature type="transmembrane region" description="Helical" evidence="6">
    <location>
        <begin position="464"/>
        <end position="483"/>
    </location>
</feature>
<dbReference type="GO" id="GO:0008360">
    <property type="term" value="P:regulation of cell shape"/>
    <property type="evidence" value="ECO:0007669"/>
    <property type="project" value="UniProtKB-KW"/>
</dbReference>
<dbReference type="PANTHER" id="PTHR30474:SF3">
    <property type="entry name" value="PEPTIDOGLYCAN GLYCOSYLTRANSFERASE RODA"/>
    <property type="match status" value="1"/>
</dbReference>
<keyword evidence="4 6" id="KW-1133">Transmembrane helix</keyword>
<feature type="transmembrane region" description="Helical" evidence="6">
    <location>
        <begin position="255"/>
        <end position="272"/>
    </location>
</feature>
<dbReference type="GO" id="GO:0005886">
    <property type="term" value="C:plasma membrane"/>
    <property type="evidence" value="ECO:0007669"/>
    <property type="project" value="TreeGrafter"/>
</dbReference>
<keyword evidence="3" id="KW-0133">Cell shape</keyword>